<dbReference type="VEuPathDB" id="VectorBase:FBgn0263655"/>
<reference evidence="1 3" key="11">
    <citation type="journal article" date="2015" name="Genome Res.">
        <title>The Release 6 reference sequence of the Drosophila melanogaster genome.</title>
        <authorList>
            <person name="Hoskins R.A."/>
            <person name="Carlson J.W."/>
            <person name="Wan K.H."/>
            <person name="Park S."/>
            <person name="Mendez I."/>
            <person name="Galle S.E."/>
            <person name="Booth B.W."/>
            <person name="Pfeiffer B.D."/>
            <person name="George R.A."/>
            <person name="Svirskas R."/>
            <person name="Krzywinski M."/>
            <person name="Schein J."/>
            <person name="Accardo M.C."/>
            <person name="Damia E."/>
            <person name="Messina G."/>
            <person name="Mendez-Lago M."/>
            <person name="de Pablos B."/>
            <person name="Demakova O.V."/>
            <person name="Andreyeva E.N."/>
            <person name="Boldyreva L.V."/>
            <person name="Marra M."/>
            <person name="Carvalho A.B."/>
            <person name="Dimitri P."/>
            <person name="Villasante A."/>
            <person name="Zhimulev I.F."/>
            <person name="Rubin G.M."/>
            <person name="Karpen G.H."/>
            <person name="Celniker S.E."/>
        </authorList>
    </citation>
    <scope>NUCLEOTIDE SEQUENCE [LARGE SCALE GENOMIC DNA]</scope>
    <source>
        <strain evidence="3">Berkeley</strain>
    </source>
</reference>
<dbReference type="AGR" id="FB:FBgn0263655"/>
<reference evidence="1 3" key="7">
    <citation type="journal article" date="2007" name="Science">
        <title>The Release 5.1 annotation of Drosophila melanogaster heterochromatin.</title>
        <authorList>
            <person name="Smith C.D."/>
            <person name="Shu S."/>
            <person name="Mungall C.J."/>
            <person name="Karpen G.H."/>
        </authorList>
    </citation>
    <scope>NUCLEOTIDE SEQUENCE [LARGE SCALE GENOMIC DNA]</scope>
    <source>
        <strain evidence="3">Berkeley</strain>
    </source>
</reference>
<reference evidence="1 3" key="2">
    <citation type="journal article" date="2002" name="Genome Biol.">
        <title>Finishing a whole-genome shotgun: release 3 of the Drosophila melanogaster euchromatic genome sequence.</title>
        <authorList>
            <person name="Celniker S.E."/>
            <person name="Wheeler D.A."/>
            <person name="Kronmiller B."/>
            <person name="Carlson J.W."/>
            <person name="Halpern A."/>
            <person name="Patel S."/>
            <person name="Adams M."/>
            <person name="Champe M."/>
            <person name="Dugan S.P."/>
            <person name="Frise E."/>
            <person name="Hodgson A."/>
            <person name="George R.A."/>
            <person name="Hoskins R.A."/>
            <person name="Laverty T."/>
            <person name="Muzny D.M."/>
            <person name="Nelson C.R."/>
            <person name="Pacleb J.M."/>
            <person name="Park S."/>
            <person name="Pfeiffer B.D."/>
            <person name="Richards S."/>
            <person name="Sodergren E.J."/>
            <person name="Svirskas R."/>
            <person name="Tabor P.E."/>
            <person name="Wan K."/>
            <person name="Stapleton M."/>
            <person name="Sutton G.G."/>
            <person name="Venter C."/>
            <person name="Weinstock G."/>
            <person name="Scherer S.E."/>
            <person name="Myers E.W."/>
            <person name="Gibbs R.A."/>
            <person name="Rubin G.M."/>
        </authorList>
    </citation>
    <scope>NUCLEOTIDE SEQUENCE [LARGE SCALE GENOMIC DNA]</scope>
    <source>
        <strain evidence="3">Berkeley</strain>
    </source>
</reference>
<evidence type="ECO:0000313" key="1">
    <source>
        <dbReference type="EMBL" id="AGB93287.2"/>
    </source>
</evidence>
<dbReference type="OMA" id="WWLLMTS"/>
<dbReference type="Proteomes" id="UP000000803">
    <property type="component" value="Chromosome 2R"/>
</dbReference>
<proteinExistence type="predicted"/>
<reference evidence="1 3" key="4">
    <citation type="journal article" date="2002" name="Genome Biol.">
        <title>The transposable elements of the Drosophila melanogaster euchromatin: a genomics perspective.</title>
        <authorList>
            <person name="Kaminker J.S."/>
            <person name="Bergman C.M."/>
            <person name="Kronmiller B."/>
            <person name="Carlson J."/>
            <person name="Svirskas R."/>
            <person name="Patel S."/>
            <person name="Frise E."/>
            <person name="Wheeler D.A."/>
            <person name="Lewis S.E."/>
            <person name="Rubin G.M."/>
            <person name="Ashburner M."/>
            <person name="Celniker S.E."/>
        </authorList>
    </citation>
    <scope>NUCLEOTIDE SEQUENCE [LARGE SCALE GENOMIC DNA]</scope>
    <source>
        <strain evidence="3">Berkeley</strain>
    </source>
</reference>
<dbReference type="EMBL" id="AE013599">
    <property type="protein sequence ID" value="AGB93287.2"/>
    <property type="molecule type" value="Genomic_DNA"/>
</dbReference>
<gene>
    <name evidence="1" type="primary">mlncRNA42E5-2</name>
    <name evidence="1" type="synonym">Dmel\CG43646</name>
    <name evidence="1" type="synonym">lincRNA.258</name>
    <name evidence="1 2" type="ORF">CG43646</name>
    <name evidence="1" type="ORF">Dmel_CG43646</name>
</gene>
<reference evidence="1 3" key="5">
    <citation type="journal article" date="2002" name="Genome Biol.">
        <title>Heterochromatic sequences in a Drosophila whole-genome shotgun assembly.</title>
        <authorList>
            <person name="Hoskins R.A."/>
            <person name="Smith C.D."/>
            <person name="Carlson J.W."/>
            <person name="Carvalho A.B."/>
            <person name="Halpern A."/>
            <person name="Kaminker J.S."/>
            <person name="Kennedy C."/>
            <person name="Mungall C.J."/>
            <person name="Sullivan B.A."/>
            <person name="Sutton G.G."/>
            <person name="Yasuhara J.C."/>
            <person name="Wakimoto B.T."/>
            <person name="Myers E.W."/>
            <person name="Celniker S.E."/>
            <person name="Rubin G.M."/>
            <person name="Karpen G.H."/>
        </authorList>
    </citation>
    <scope>NUCLEOTIDE SEQUENCE [LARGE SCALE GENOMIC DNA]</scope>
    <source>
        <strain evidence="3">Berkeley</strain>
    </source>
</reference>
<reference evidence="1 3" key="3">
    <citation type="journal article" date="2002" name="Genome Biol.">
        <title>Annotation of the Drosophila melanogaster euchromatic genome: a systematic review.</title>
        <authorList>
            <person name="Misra S."/>
            <person name="Crosby M.A."/>
            <person name="Mungall C.J."/>
            <person name="Matthews B.B."/>
            <person name="Campbell K.S."/>
            <person name="Hradecky P."/>
            <person name="Huang Y."/>
            <person name="Kaminker J.S."/>
            <person name="Millburn G.H."/>
            <person name="Prochnik S.E."/>
            <person name="Smith C.D."/>
            <person name="Tupy J.L."/>
            <person name="Whitfied E.J."/>
            <person name="Bayraktaroglu L."/>
            <person name="Berman B.P."/>
            <person name="Bettencourt B.R."/>
            <person name="Celniker S.E."/>
            <person name="de Grey A.D."/>
            <person name="Drysdale R.A."/>
            <person name="Harris N.L."/>
            <person name="Richter J."/>
            <person name="Russo S."/>
            <person name="Schroeder A.J."/>
            <person name="Shu S.Q."/>
            <person name="Stapleton M."/>
            <person name="Yamada C."/>
            <person name="Ashburner M."/>
            <person name="Gelbart W.M."/>
            <person name="Rubin G.M."/>
            <person name="Lewis S.E."/>
        </authorList>
    </citation>
    <scope>GENOME REANNOTATION</scope>
    <source>
        <strain evidence="3">Berkeley</strain>
    </source>
</reference>
<reference evidence="1 3" key="1">
    <citation type="journal article" date="2000" name="Science">
        <title>The genome sequence of Drosophila melanogaster.</title>
        <authorList>
            <person name="Adams M.D."/>
            <person name="Celniker S.E."/>
            <person name="Holt R.A."/>
            <person name="Evans C.A."/>
            <person name="Gocayne J.D."/>
            <person name="Amanatides P.G."/>
            <person name="Scherer S.E."/>
            <person name="Li P.W."/>
            <person name="Hoskins R.A."/>
            <person name="Galle R.F."/>
            <person name="George R.A."/>
            <person name="Lewis S.E."/>
            <person name="Richards S."/>
            <person name="Ashburner M."/>
            <person name="Henderson S.N."/>
            <person name="Sutton G.G."/>
            <person name="Wortman J.R."/>
            <person name="Yandell M.D."/>
            <person name="Zhang Q."/>
            <person name="Chen L.X."/>
            <person name="Brandon R.C."/>
            <person name="Rogers Y.H."/>
            <person name="Blazej R.G."/>
            <person name="Champe M."/>
            <person name="Pfeiffer B.D."/>
            <person name="Wan K.H."/>
            <person name="Doyle C."/>
            <person name="Baxter E.G."/>
            <person name="Helt G."/>
            <person name="Nelson C.R."/>
            <person name="Gabor G.L."/>
            <person name="Abril J.F."/>
            <person name="Agbayani A."/>
            <person name="An H.J."/>
            <person name="Andrews-Pfannkoch C."/>
            <person name="Baldwin D."/>
            <person name="Ballew R.M."/>
            <person name="Basu A."/>
            <person name="Baxendale J."/>
            <person name="Bayraktaroglu L."/>
            <person name="Beasley E.M."/>
            <person name="Beeson K.Y."/>
            <person name="Benos P.V."/>
            <person name="Berman B.P."/>
            <person name="Bhandari D."/>
            <person name="Bolshakov S."/>
            <person name="Borkova D."/>
            <person name="Botchan M.R."/>
            <person name="Bouck J."/>
            <person name="Brokstein P."/>
            <person name="Brottier P."/>
            <person name="Burtis K.C."/>
            <person name="Busam D.A."/>
            <person name="Butler H."/>
            <person name="Cadieu E."/>
            <person name="Center A."/>
            <person name="Chandra I."/>
            <person name="Cherry J.M."/>
            <person name="Cawley S."/>
            <person name="Dahlke C."/>
            <person name="Davenport L.B."/>
            <person name="Davies P."/>
            <person name="de Pablos B."/>
            <person name="Delcher A."/>
            <person name="Deng Z."/>
            <person name="Mays A.D."/>
            <person name="Dew I."/>
            <person name="Dietz S.M."/>
            <person name="Dodson K."/>
            <person name="Doup L.E."/>
            <person name="Downes M."/>
            <person name="Dugan-Rocha S."/>
            <person name="Dunkov B.C."/>
            <person name="Dunn P."/>
            <person name="Durbin K.J."/>
            <person name="Evangelista C.C."/>
            <person name="Ferraz C."/>
            <person name="Ferriera S."/>
            <person name="Fleischmann W."/>
            <person name="Fosler C."/>
            <person name="Gabrielian A.E."/>
            <person name="Garg N.S."/>
            <person name="Gelbart W.M."/>
            <person name="Glasser K."/>
            <person name="Glodek A."/>
            <person name="Gong F."/>
            <person name="Gorrell J.H."/>
            <person name="Gu Z."/>
            <person name="Guan P."/>
            <person name="Harris M."/>
            <person name="Harris N.L."/>
            <person name="Harvey D."/>
            <person name="Heiman T.J."/>
            <person name="Hernandez J.R."/>
            <person name="Houck J."/>
            <person name="Hostin D."/>
            <person name="Houston K.A."/>
            <person name="Howland T.J."/>
            <person name="Wei M.H."/>
            <person name="Ibegwam C."/>
            <person name="Jalali M."/>
            <person name="Kalush F."/>
            <person name="Karpen G.H."/>
            <person name="Ke Z."/>
            <person name="Kennison J.A."/>
            <person name="Ketchum K.A."/>
            <person name="Kimmel B.E."/>
            <person name="Kodira C.D."/>
            <person name="Kraft C."/>
            <person name="Kravitz S."/>
            <person name="Kulp D."/>
            <person name="Lai Z."/>
            <person name="Lasko P."/>
            <person name="Lei Y."/>
            <person name="Levitsky A.A."/>
            <person name="Li J."/>
            <person name="Li Z."/>
            <person name="Liang Y."/>
            <person name="Lin X."/>
            <person name="Liu X."/>
            <person name="Mattei B."/>
            <person name="McIntosh T.C."/>
            <person name="McLeod M.P."/>
            <person name="McPherson D."/>
            <person name="Merkulov G."/>
            <person name="Milshina N.V."/>
            <person name="Mobarry C."/>
            <person name="Morris J."/>
            <person name="Moshrefi A."/>
            <person name="Mount S.M."/>
            <person name="Moy M."/>
            <person name="Murphy B."/>
            <person name="Murphy L."/>
            <person name="Muzny D.M."/>
            <person name="Nelson D.L."/>
            <person name="Nelson D.R."/>
            <person name="Nelson K.A."/>
            <person name="Nixon K."/>
            <person name="Nusskern D.R."/>
            <person name="Pacleb J.M."/>
            <person name="Palazzolo M."/>
            <person name="Pittman G.S."/>
            <person name="Pan S."/>
            <person name="Pollard J."/>
            <person name="Puri V."/>
            <person name="Reese M.G."/>
            <person name="Reinert K."/>
            <person name="Remington K."/>
            <person name="Saunders R.D."/>
            <person name="Scheeler F."/>
            <person name="Shen H."/>
            <person name="Shue B.C."/>
            <person name="Siden-Kiamos I."/>
            <person name="Simpson M."/>
            <person name="Skupski M.P."/>
            <person name="Smith T."/>
            <person name="Spier E."/>
            <person name="Spradling A.C."/>
            <person name="Stapleton M."/>
            <person name="Strong R."/>
            <person name="Sun E."/>
            <person name="Svirskas R."/>
            <person name="Tector C."/>
            <person name="Turner R."/>
            <person name="Venter E."/>
            <person name="Wang A.H."/>
            <person name="Wang X."/>
            <person name="Wang Z.Y."/>
            <person name="Wassarman D.A."/>
            <person name="Weinstock G.M."/>
            <person name="Weissenbach J."/>
            <person name="Williams S.M."/>
            <person name="WoodageT"/>
            <person name="Worley K.C."/>
            <person name="Wu D."/>
            <person name="Yang S."/>
            <person name="Yao Q.A."/>
            <person name="Ye J."/>
            <person name="Yeh R.F."/>
            <person name="Zaveri J.S."/>
            <person name="Zhan M."/>
            <person name="Zhang G."/>
            <person name="Zhao Q."/>
            <person name="Zheng L."/>
            <person name="Zheng X.H."/>
            <person name="Zhong F.N."/>
            <person name="Zhong W."/>
            <person name="Zhou X."/>
            <person name="Zhu S."/>
            <person name="Zhu X."/>
            <person name="Smith H.O."/>
            <person name="Gibbs R.A."/>
            <person name="Myers E.W."/>
            <person name="Rubin G.M."/>
            <person name="Venter J.C."/>
        </authorList>
    </citation>
    <scope>NUCLEOTIDE SEQUENCE [LARGE SCALE GENOMIC DNA]</scope>
    <source>
        <strain evidence="3">Berkeley</strain>
    </source>
</reference>
<organism evidence="1 3">
    <name type="scientific">Drosophila melanogaster</name>
    <name type="common">Fruit fly</name>
    <dbReference type="NCBI Taxonomy" id="7227"/>
    <lineage>
        <taxon>Eukaryota</taxon>
        <taxon>Metazoa</taxon>
        <taxon>Ecdysozoa</taxon>
        <taxon>Arthropoda</taxon>
        <taxon>Hexapoda</taxon>
        <taxon>Insecta</taxon>
        <taxon>Pterygota</taxon>
        <taxon>Neoptera</taxon>
        <taxon>Endopterygota</taxon>
        <taxon>Diptera</taxon>
        <taxon>Brachycera</taxon>
        <taxon>Muscomorpha</taxon>
        <taxon>Ephydroidea</taxon>
        <taxon>Drosophilidae</taxon>
        <taxon>Drosophila</taxon>
        <taxon>Sophophora</taxon>
    </lineage>
</organism>
<keyword evidence="3" id="KW-1185">Reference proteome</keyword>
<accession>A0A0B4KEF0</accession>
<dbReference type="FlyBase" id="FBgn0263655">
    <property type="gene designation" value="CG43646"/>
</dbReference>
<evidence type="ECO:0000313" key="3">
    <source>
        <dbReference type="Proteomes" id="UP000000803"/>
    </source>
</evidence>
<dbReference type="InParanoid" id="A0A0B4KEF0"/>
<reference evidence="1 3" key="10">
    <citation type="journal article" date="2015" name="G3 (Bethesda)">
        <title>Gene Model Annotations for Drosophila melanogaster: The Rule-Benders.</title>
        <authorList>
            <consortium name="FlyBase Consortium"/>
            <person name="Crosby M.A."/>
            <person name="Gramates L.S."/>
            <person name="Dos Santos G."/>
            <person name="Matthews B.B."/>
            <person name="St Pierre S.E."/>
            <person name="Zhou P."/>
            <person name="Schroeder A.J."/>
            <person name="Falls K."/>
            <person name="Emmert D.B."/>
            <person name="Russo S.M."/>
            <person name="Gelbart W.M."/>
            <person name="null"/>
        </authorList>
    </citation>
    <scope>NUCLEOTIDE SEQUENCE [LARGE SCALE GENOMIC DNA]</scope>
    <source>
        <strain evidence="3">Berkeley</strain>
    </source>
</reference>
<dbReference type="Bgee" id="FBgn0263655">
    <property type="expression patterns" value="Expressed in saliva-secreting gland and 8 other cell types or tissues"/>
</dbReference>
<dbReference type="OrthoDB" id="7857526at2759"/>
<name>A0A0B4KEF0_DROME</name>
<evidence type="ECO:0000313" key="2">
    <source>
        <dbReference type="FlyBase" id="FBgn0263655"/>
    </source>
</evidence>
<reference evidence="1 3" key="9">
    <citation type="journal article" date="2015" name="G3 (Bethesda)">
        <title>Gene Model Annotations for Drosophila melanogaster: Impact of High-Throughput Data.</title>
        <authorList>
            <consortium name="FlyBase Consortium"/>
            <person name="Matthews B.B."/>
            <person name="Dos Santos G."/>
            <person name="Crosby M.A."/>
            <person name="Emmert D.B."/>
            <person name="St Pierre S.E."/>
            <person name="Gramates L.S."/>
            <person name="Zhou P."/>
            <person name="Schroeder A.J."/>
            <person name="Falls K."/>
            <person name="Strelets V."/>
            <person name="Russo S.M."/>
            <person name="Gelbart W.M."/>
            <person name="null"/>
        </authorList>
    </citation>
    <scope>NUCLEOTIDE SEQUENCE [LARGE SCALE GENOMIC DNA]</scope>
    <source>
        <strain evidence="3">Berkeley</strain>
    </source>
</reference>
<dbReference type="PaxDb" id="7227-FBpp0301789"/>
<reference evidence="1 3" key="6">
    <citation type="journal article" date="2005" name="PLoS Comput. Biol.">
        <title>Combined evidence annotation of transposable elements in genome sequences.</title>
        <authorList>
            <person name="Quesneville H."/>
            <person name="Bergman C.M."/>
            <person name="Andrieu O."/>
            <person name="Autard D."/>
            <person name="Nouaud D."/>
            <person name="Ashburner M."/>
            <person name="Anxolabehere D."/>
        </authorList>
    </citation>
    <scope>NUCLEOTIDE SEQUENCE [LARGE SCALE GENOMIC DNA]</scope>
    <source>
        <strain evidence="3">Berkeley</strain>
    </source>
</reference>
<dbReference type="AlphaFoldDB" id="A0A0B4KEF0"/>
<sequence>MCCLLEHIFKILIFIFAIFINFLVTVNLVIHFYYIKVHGPQDFTSGIENYYILWTMQSWCGALMVVIKLKDLCYLHWWLLMTSTYILAGFVLHLILFDFQGEHLGTNEKVHNYFGIGLMLVSSLTVASYTRTLRPPEDSGILFKATTN</sequence>
<dbReference type="BioGRID-ORCS" id="14462556">
    <property type="hits" value="0 hits in 1 CRISPR screen"/>
</dbReference>
<protein>
    <submittedName>
        <fullName evidence="1">Uncharacterized protein</fullName>
    </submittedName>
</protein>
<reference evidence="1 3" key="8">
    <citation type="journal article" date="2007" name="Science">
        <title>Sequence finishing and mapping of Drosophila melanogaster heterochromatin.</title>
        <authorList>
            <person name="Hoskins R.A."/>
            <person name="Carlson J.W."/>
            <person name="Kennedy C."/>
            <person name="Acevedo D."/>
            <person name="Evans-Holm M."/>
            <person name="Frise E."/>
            <person name="Wan K.H."/>
            <person name="Park S."/>
            <person name="Mendez-Lago M."/>
            <person name="Rossi F."/>
            <person name="Villasante A."/>
            <person name="Dimitri P."/>
            <person name="Karpen G.H."/>
            <person name="Celniker S.E."/>
        </authorList>
    </citation>
    <scope>NUCLEOTIDE SEQUENCE [LARGE SCALE GENOMIC DNA]</scope>
    <source>
        <strain evidence="3">Berkeley</strain>
    </source>
</reference>